<dbReference type="PANTHER" id="PTHR36438">
    <property type="entry name" value="IRON-SULFUR CLUSTER REPAIR PROTEIN YTFE"/>
    <property type="match status" value="1"/>
</dbReference>
<protein>
    <submittedName>
        <fullName evidence="7">Iron-sulfur cluster repair di-iron protein</fullName>
    </submittedName>
</protein>
<dbReference type="Pfam" id="PF04405">
    <property type="entry name" value="ScdA_N"/>
    <property type="match status" value="1"/>
</dbReference>
<reference evidence="7" key="1">
    <citation type="journal article" date="2023" name="Int. J. Syst. Evol. Microbiol.">
        <title>&lt;i&gt;Shewanella septentrionalis&lt;/i&gt; sp. nov. and &lt;i&gt;Shewanella holmiensis&lt;/i&gt; sp. nov., isolated from Baltic Sea water and sediments.</title>
        <authorList>
            <person name="Martin-Rodriguez A.J."/>
            <person name="Thorell K."/>
            <person name="Joffre E."/>
            <person name="Jensie-Markopoulos S."/>
            <person name="Moore E.R.B."/>
            <person name="Sjoling A."/>
        </authorList>
    </citation>
    <scope>NUCLEOTIDE SEQUENCE</scope>
    <source>
        <strain evidence="7">SP1W3</strain>
    </source>
</reference>
<feature type="region of interest" description="Disordered" evidence="5">
    <location>
        <begin position="1"/>
        <end position="33"/>
    </location>
</feature>
<dbReference type="RefSeq" id="WP_261272834.1">
    <property type="nucleotide sequence ID" value="NZ_JAMTCC010000018.1"/>
</dbReference>
<evidence type="ECO:0000259" key="6">
    <source>
        <dbReference type="Pfam" id="PF01814"/>
    </source>
</evidence>
<evidence type="ECO:0000256" key="5">
    <source>
        <dbReference type="SAM" id="MobiDB-lite"/>
    </source>
</evidence>
<dbReference type="InterPro" id="IPR019903">
    <property type="entry name" value="RIC_family"/>
</dbReference>
<comment type="caution">
    <text evidence="7">The sequence shown here is derived from an EMBL/GenBank/DDBJ whole genome shotgun (WGS) entry which is preliminary data.</text>
</comment>
<keyword evidence="2" id="KW-0963">Cytoplasm</keyword>
<proteinExistence type="predicted"/>
<dbReference type="AlphaFoldDB" id="A0A9X2WVA7"/>
<dbReference type="Gene3D" id="1.20.120.520">
    <property type="entry name" value="nmb1532 protein domain like"/>
    <property type="match status" value="1"/>
</dbReference>
<keyword evidence="4" id="KW-0408">Iron</keyword>
<evidence type="ECO:0000256" key="2">
    <source>
        <dbReference type="ARBA" id="ARBA00022490"/>
    </source>
</evidence>
<sequence length="269" mass="30000">MSATSITQDAQASVHGVSSQPRHAAQLSQGSELSESAQDSHWLARKVGELVAEDFRRAHVFSQFGIDFCCGGGKPLSIACERAEIDPAKVVAALNAVTLTGSKEDELNQLHLDQLVDYIESTHHQYVREKAPLLVEYSEKMVRAHGEHYAEIIPFAGWVRALVEDLMPHLMKEEKILFPAIRGLSQAEQVETCFGHIGNPINAMQHEHEEVGLILQKLRELTNDFTPPEHACTTWRVCYATLAEFEADLHQHIHLENNILFPKALGLAQ</sequence>
<dbReference type="EMBL" id="JAMTCC010000018">
    <property type="protein sequence ID" value="MCT7946101.1"/>
    <property type="molecule type" value="Genomic_DNA"/>
</dbReference>
<evidence type="ECO:0000256" key="3">
    <source>
        <dbReference type="ARBA" id="ARBA00022723"/>
    </source>
</evidence>
<organism evidence="7 8">
    <name type="scientific">Shewanella septentrionalis</name>
    <dbReference type="NCBI Taxonomy" id="2952223"/>
    <lineage>
        <taxon>Bacteria</taxon>
        <taxon>Pseudomonadati</taxon>
        <taxon>Pseudomonadota</taxon>
        <taxon>Gammaproteobacteria</taxon>
        <taxon>Alteromonadales</taxon>
        <taxon>Shewanellaceae</taxon>
        <taxon>Shewanella</taxon>
    </lineage>
</organism>
<evidence type="ECO:0000313" key="7">
    <source>
        <dbReference type="EMBL" id="MCT7946101.1"/>
    </source>
</evidence>
<dbReference type="PANTHER" id="PTHR36438:SF1">
    <property type="entry name" value="IRON-SULFUR CLUSTER REPAIR PROTEIN YTFE"/>
    <property type="match status" value="1"/>
</dbReference>
<accession>A0A9X2WVA7</accession>
<evidence type="ECO:0000313" key="8">
    <source>
        <dbReference type="Proteomes" id="UP001155604"/>
    </source>
</evidence>
<dbReference type="Pfam" id="PF01814">
    <property type="entry name" value="Hemerythrin"/>
    <property type="match status" value="1"/>
</dbReference>
<dbReference type="InterPro" id="IPR012312">
    <property type="entry name" value="Hemerythrin-like"/>
</dbReference>
<keyword evidence="3" id="KW-0479">Metal-binding</keyword>
<dbReference type="Proteomes" id="UP001155604">
    <property type="component" value="Unassembled WGS sequence"/>
</dbReference>
<gene>
    <name evidence="7" type="primary">ric</name>
    <name evidence="7" type="ORF">NE536_12120</name>
</gene>
<evidence type="ECO:0000256" key="1">
    <source>
        <dbReference type="ARBA" id="ARBA00004496"/>
    </source>
</evidence>
<comment type="subcellular location">
    <subcellularLocation>
        <location evidence="1">Cytoplasm</location>
    </subcellularLocation>
</comment>
<name>A0A9X2WVA7_9GAMM</name>
<dbReference type="GO" id="GO:0046872">
    <property type="term" value="F:metal ion binding"/>
    <property type="evidence" value="ECO:0007669"/>
    <property type="project" value="UniProtKB-KW"/>
</dbReference>
<keyword evidence="8" id="KW-1185">Reference proteome</keyword>
<dbReference type="NCBIfam" id="TIGR03652">
    <property type="entry name" value="FeS_repair_RIC"/>
    <property type="match status" value="1"/>
</dbReference>
<feature type="domain" description="Hemerythrin-like" evidence="6">
    <location>
        <begin position="122"/>
        <end position="264"/>
    </location>
</feature>
<dbReference type="GO" id="GO:0005737">
    <property type="term" value="C:cytoplasm"/>
    <property type="evidence" value="ECO:0007669"/>
    <property type="project" value="UniProtKB-SubCell"/>
</dbReference>
<evidence type="ECO:0000256" key="4">
    <source>
        <dbReference type="ARBA" id="ARBA00023004"/>
    </source>
</evidence>